<dbReference type="InterPro" id="IPR007349">
    <property type="entry name" value="DUF418"/>
</dbReference>
<comment type="caution">
    <text evidence="3">The sequence shown here is derived from an EMBL/GenBank/DDBJ whole genome shotgun (WGS) entry which is preliminary data.</text>
</comment>
<dbReference type="EMBL" id="BDQX01000077">
    <property type="protein sequence ID" value="GBG07114.1"/>
    <property type="molecule type" value="Genomic_DNA"/>
</dbReference>
<reference evidence="3 4" key="1">
    <citation type="submission" date="2017-08" db="EMBL/GenBank/DDBJ databases">
        <title>Substantial Increase in Enzyme Production by Combined Drug-Resistance Mutations in Paenibacillus agaridevorans.</title>
        <authorList>
            <person name="Tanaka Y."/>
            <person name="Funane K."/>
            <person name="Hosaka T."/>
            <person name="Shiwa Y."/>
            <person name="Fujita N."/>
            <person name="Miyazaki T."/>
            <person name="Yoshikawa H."/>
            <person name="Murakami K."/>
            <person name="Kasahara K."/>
            <person name="Inaoka T."/>
            <person name="Hiraga Y."/>
            <person name="Ochi K."/>
        </authorList>
    </citation>
    <scope>NUCLEOTIDE SEQUENCE [LARGE SCALE GENOMIC DNA]</scope>
    <source>
        <strain evidence="3 4">T-3040</strain>
    </source>
</reference>
<dbReference type="PANTHER" id="PTHR30590">
    <property type="entry name" value="INNER MEMBRANE PROTEIN"/>
    <property type="match status" value="1"/>
</dbReference>
<keyword evidence="1" id="KW-1133">Transmembrane helix</keyword>
<dbReference type="Proteomes" id="UP000245202">
    <property type="component" value="Unassembled WGS sequence"/>
</dbReference>
<evidence type="ECO:0000313" key="3">
    <source>
        <dbReference type="EMBL" id="GBG07114.1"/>
    </source>
</evidence>
<evidence type="ECO:0000256" key="1">
    <source>
        <dbReference type="SAM" id="Phobius"/>
    </source>
</evidence>
<protein>
    <submittedName>
        <fullName evidence="3">Putative membrane protein</fullName>
    </submittedName>
</protein>
<keyword evidence="1" id="KW-0472">Membrane</keyword>
<dbReference type="Pfam" id="PF04235">
    <property type="entry name" value="DUF418"/>
    <property type="match status" value="1"/>
</dbReference>
<keyword evidence="1" id="KW-0812">Transmembrane</keyword>
<organism evidence="3 4">
    <name type="scientific">Paenibacillus agaridevorans</name>
    <dbReference type="NCBI Taxonomy" id="171404"/>
    <lineage>
        <taxon>Bacteria</taxon>
        <taxon>Bacillati</taxon>
        <taxon>Bacillota</taxon>
        <taxon>Bacilli</taxon>
        <taxon>Bacillales</taxon>
        <taxon>Paenibacillaceae</taxon>
        <taxon>Paenibacillus</taxon>
    </lineage>
</organism>
<sequence>MYRYVPTSWSSTESGQTALILIAGKLFNLTANLTYIQTFYLCAAIYVVQFIFSAVWLRIFKMGPFEWAWRIFTYWKVTRFLKNSDTMIERAGFE</sequence>
<name>A0A2R5EUS1_9BACL</name>
<dbReference type="PANTHER" id="PTHR30590:SF3">
    <property type="entry name" value="HYPOTHETICAL MEMBRANE SPANNING PROTEIN"/>
    <property type="match status" value="1"/>
</dbReference>
<proteinExistence type="predicted"/>
<keyword evidence="4" id="KW-1185">Reference proteome</keyword>
<accession>A0A2R5EUS1</accession>
<evidence type="ECO:0000313" key="4">
    <source>
        <dbReference type="Proteomes" id="UP000245202"/>
    </source>
</evidence>
<feature type="domain" description="DUF418" evidence="2">
    <location>
        <begin position="19"/>
        <end position="76"/>
    </location>
</feature>
<gene>
    <name evidence="3" type="ORF">PAT3040_01662</name>
</gene>
<feature type="transmembrane region" description="Helical" evidence="1">
    <location>
        <begin position="38"/>
        <end position="60"/>
    </location>
</feature>
<dbReference type="AlphaFoldDB" id="A0A2R5EUS1"/>
<evidence type="ECO:0000259" key="2">
    <source>
        <dbReference type="Pfam" id="PF04235"/>
    </source>
</evidence>
<dbReference type="InterPro" id="IPR052529">
    <property type="entry name" value="Bact_Transport_Assoc"/>
</dbReference>